<dbReference type="Proteomes" id="UP000012065">
    <property type="component" value="Unassembled WGS sequence"/>
</dbReference>
<dbReference type="GO" id="GO:0005643">
    <property type="term" value="C:nuclear pore"/>
    <property type="evidence" value="ECO:0007669"/>
    <property type="project" value="UniProtKB-UniRule"/>
</dbReference>
<proteinExistence type="inferred from homology"/>
<dbReference type="GO" id="GO:0005654">
    <property type="term" value="C:nucleoplasm"/>
    <property type="evidence" value="ECO:0007669"/>
    <property type="project" value="UniProtKB-SubCell"/>
</dbReference>
<dbReference type="GO" id="GO:0003713">
    <property type="term" value="F:transcription coactivator activity"/>
    <property type="evidence" value="ECO:0007669"/>
    <property type="project" value="UniProtKB-UniRule"/>
</dbReference>
<name>M5BRA9_THACB</name>
<dbReference type="GO" id="GO:0000932">
    <property type="term" value="C:P-body"/>
    <property type="evidence" value="ECO:0007669"/>
    <property type="project" value="UniProtKB-SubCell"/>
</dbReference>
<comment type="subunit">
    <text evidence="1">Component of the nuclear pore complex (NPC)-associated TREX-2 complex (transcription and export complex 2), composed of at least SUS1, SAC3, THP1, SEM1, and CDC31. TREX-2 contains 2 SUS1 chains. The TREX-2 complex interacts with the nucleoporin NUP1. Component of the 1.8 MDa SAGA transcription coactivator-HAT complex. SAGA is built of 5 distinct domains with specialized functions. Within the SAGA complex, SUS1, SGF11, SGF73 and UBP8 form an additional subcomplex of SAGA called the DUB module (deubiquitination module). Interacts directly with THP1, SAC3, SGF11, and with the RNA polymerase II.</text>
</comment>
<reference evidence="3 4" key="1">
    <citation type="journal article" date="2013" name="J. Biotechnol.">
        <title>Establishment and interpretation of the genome sequence of the phytopathogenic fungus Rhizoctonia solani AG1-IB isolate 7/3/14.</title>
        <authorList>
            <person name="Wibberg D.W."/>
            <person name="Jelonek L.J."/>
            <person name="Rupp O.R."/>
            <person name="Hennig M.H."/>
            <person name="Eikmeyer F.E."/>
            <person name="Goesmann A.G."/>
            <person name="Hartmann A.H."/>
            <person name="Borriss R.B."/>
            <person name="Grosch R.G."/>
            <person name="Puehler A.P."/>
            <person name="Schlueter A.S."/>
        </authorList>
    </citation>
    <scope>NUCLEOTIDE SEQUENCE [LARGE SCALE GENOMIC DNA]</scope>
    <source>
        <strain evidence="4">AG1-IB / isolate 7/3/14</strain>
    </source>
</reference>
<dbReference type="Pfam" id="PF10163">
    <property type="entry name" value="EnY2"/>
    <property type="match status" value="1"/>
</dbReference>
<keyword evidence="1" id="KW-0804">Transcription</keyword>
<evidence type="ECO:0000256" key="2">
    <source>
        <dbReference type="SAM" id="MobiDB-lite"/>
    </source>
</evidence>
<dbReference type="GO" id="GO:0015031">
    <property type="term" value="P:protein transport"/>
    <property type="evidence" value="ECO:0007669"/>
    <property type="project" value="UniProtKB-KW"/>
</dbReference>
<evidence type="ECO:0000313" key="3">
    <source>
        <dbReference type="EMBL" id="CCO30293.1"/>
    </source>
</evidence>
<dbReference type="AlphaFoldDB" id="M5BRA9"/>
<dbReference type="HAMAP" id="MF_03046">
    <property type="entry name" value="ENY2_Sus1"/>
    <property type="match status" value="1"/>
</dbReference>
<comment type="function">
    <text evidence="1">Involved in mRNA export coupled transcription activation by association with both the TREX-2 and the SAGA complexes. At the promoters, SAGA is required for recruitment of the basal transcription machinery. It influences RNA polymerase II transcriptional activity through different activities such as TBP interaction and promoter selectivity, interaction with transcription activators, and chromatin modification through histone acetylation and deubiquitination. Within the SAGA complex, participates to a subcomplex required for deubiquitination of H2B and for the maintenance of steady-state H3 methylation levels. The TREX-2 complex functions in docking export-competent ribonucleoprotein particles (mRNPs) to the nuclear entrance of the nuclear pore complex (nuclear basket). TREX-2 participates in mRNA export and accurate chromatin positioning in the nucleus by tethering genes to the nuclear periphery. May also be involved in cytoplasmic mRNA decay by interaction with components of P-bodies.</text>
</comment>
<keyword evidence="1" id="KW-0509">mRNA transport</keyword>
<protein>
    <recommendedName>
        <fullName evidence="1">Transcription and mRNA export factor SUS1</fullName>
    </recommendedName>
</protein>
<dbReference type="InterPro" id="IPR018783">
    <property type="entry name" value="TF_ENY2"/>
</dbReference>
<keyword evidence="1" id="KW-0539">Nucleus</keyword>
<dbReference type="GO" id="GO:0071819">
    <property type="term" value="C:DUBm complex"/>
    <property type="evidence" value="ECO:0007669"/>
    <property type="project" value="UniProtKB-UniRule"/>
</dbReference>
<gene>
    <name evidence="1" type="primary">SUS1</name>
    <name evidence="3" type="ORF">BN14_04320</name>
</gene>
<evidence type="ECO:0000256" key="1">
    <source>
        <dbReference type="HAMAP-Rule" id="MF_03046"/>
    </source>
</evidence>
<keyword evidence="1" id="KW-0811">Translocation</keyword>
<keyword evidence="1" id="KW-0653">Protein transport</keyword>
<dbReference type="GO" id="GO:0000124">
    <property type="term" value="C:SAGA complex"/>
    <property type="evidence" value="ECO:0007669"/>
    <property type="project" value="UniProtKB-UniRule"/>
</dbReference>
<dbReference type="GO" id="GO:0006368">
    <property type="term" value="P:transcription elongation by RNA polymerase II"/>
    <property type="evidence" value="ECO:0007669"/>
    <property type="project" value="UniProtKB-UniRule"/>
</dbReference>
<comment type="subcellular location">
    <subcellularLocation>
        <location evidence="1">Nucleus</location>
        <location evidence="1">Nucleoplasm</location>
    </subcellularLocation>
    <subcellularLocation>
        <location evidence="1">Cytoplasm</location>
        <location evidence="1">P-body</location>
    </subcellularLocation>
</comment>
<sequence length="494" mass="54906">MSKTYGGDVEMDEVELLRKEIQERMMRSQEWDRLMRALRVHLHERGWYDEVTSMAQEAAKGSTKPRFTDVYSAIHEQAIGSCPPEVRTELIKQIRDFITANTAHHYAKQLEGALCRGAWLDSTPTKDYKGYTINWEETFRKFKKHCPGNDAYATVAVQTQTLATLLLRPEPSSSGGPAQAKLTPEGLDGDSDTAGAPFALNIWPECLIPEDKREEARMALVALTGEDEKVKDTWAEHNCITLEGGVPDPLSAQYEPLSQNASHFAPSTALSTASTANMGNQGSALHTILSRTGSIAGVPVGQRTPFTWGAVEHIRTRCVQGMSHERLMNGDAAIAAYEAALPLIVSFNPKPGEQGLFEARRELWRWVEMLLYRASIVSAIYQSADDALKFLRVYSVFTSVWPATFRPNHRATLYTLYIRTLCISDTRGTPAWREEARKVVSEARVVLGSTTIFPRAGQINHKVLDFADGVMALWEAGGELEEDASWVADVSKRG</sequence>
<keyword evidence="1" id="KW-0805">Transcription regulation</keyword>
<feature type="region of interest" description="Disordered" evidence="2">
    <location>
        <begin position="168"/>
        <end position="190"/>
    </location>
</feature>
<dbReference type="GO" id="GO:0006406">
    <property type="term" value="P:mRNA export from nucleus"/>
    <property type="evidence" value="ECO:0007669"/>
    <property type="project" value="UniProtKB-UniRule"/>
</dbReference>
<keyword evidence="1" id="KW-0813">Transport</keyword>
<dbReference type="PANTHER" id="PTHR12514">
    <property type="entry name" value="ENHANCER OF YELLOW 2 TRANSCRIPTION FACTOR"/>
    <property type="match status" value="1"/>
</dbReference>
<keyword evidence="1" id="KW-0156">Chromatin regulator</keyword>
<keyword evidence="1" id="KW-0010">Activator</keyword>
<keyword evidence="1" id="KW-0963">Cytoplasm</keyword>
<comment type="similarity">
    <text evidence="1">Belongs to the ENY2 family.</text>
</comment>
<dbReference type="GO" id="GO:0006325">
    <property type="term" value="P:chromatin organization"/>
    <property type="evidence" value="ECO:0007669"/>
    <property type="project" value="UniProtKB-KW"/>
</dbReference>
<organism evidence="3 4">
    <name type="scientific">Thanatephorus cucumeris (strain AG1-IB / isolate 7/3/14)</name>
    <name type="common">Lettuce bottom rot fungus</name>
    <name type="synonym">Rhizoctonia solani</name>
    <dbReference type="NCBI Taxonomy" id="1108050"/>
    <lineage>
        <taxon>Eukaryota</taxon>
        <taxon>Fungi</taxon>
        <taxon>Dikarya</taxon>
        <taxon>Basidiomycota</taxon>
        <taxon>Agaricomycotina</taxon>
        <taxon>Agaricomycetes</taxon>
        <taxon>Cantharellales</taxon>
        <taxon>Ceratobasidiaceae</taxon>
        <taxon>Rhizoctonia</taxon>
        <taxon>Rhizoctonia solani AG-1</taxon>
    </lineage>
</organism>
<dbReference type="GO" id="GO:0070390">
    <property type="term" value="C:transcription export complex 2"/>
    <property type="evidence" value="ECO:0007669"/>
    <property type="project" value="UniProtKB-UniRule"/>
</dbReference>
<accession>M5BRA9</accession>
<dbReference type="Gene3D" id="1.10.246.140">
    <property type="match status" value="1"/>
</dbReference>
<dbReference type="InterPro" id="IPR038212">
    <property type="entry name" value="TF_EnY2_sf"/>
</dbReference>
<dbReference type="EMBL" id="CAOJ01006228">
    <property type="protein sequence ID" value="CCO30293.1"/>
    <property type="molecule type" value="Genomic_DNA"/>
</dbReference>
<dbReference type="HOGENOM" id="CLU_552285_0_0_1"/>
<evidence type="ECO:0000313" key="4">
    <source>
        <dbReference type="Proteomes" id="UP000012065"/>
    </source>
</evidence>
<comment type="caution">
    <text evidence="3">The sequence shown here is derived from an EMBL/GenBank/DDBJ whole genome shotgun (WGS) entry which is preliminary data.</text>
</comment>